<evidence type="ECO:0000313" key="1">
    <source>
        <dbReference type="EMBL" id="CDW25411.1"/>
    </source>
</evidence>
<name>A0A0K2TIS8_LEPSM</name>
<organism evidence="1">
    <name type="scientific">Lepeophtheirus salmonis</name>
    <name type="common">Salmon louse</name>
    <name type="synonym">Caligus salmonis</name>
    <dbReference type="NCBI Taxonomy" id="72036"/>
    <lineage>
        <taxon>Eukaryota</taxon>
        <taxon>Metazoa</taxon>
        <taxon>Ecdysozoa</taxon>
        <taxon>Arthropoda</taxon>
        <taxon>Crustacea</taxon>
        <taxon>Multicrustacea</taxon>
        <taxon>Hexanauplia</taxon>
        <taxon>Copepoda</taxon>
        <taxon>Siphonostomatoida</taxon>
        <taxon>Caligidae</taxon>
        <taxon>Lepeophtheirus</taxon>
    </lineage>
</organism>
<accession>A0A0K2TIS8</accession>
<dbReference type="EMBL" id="HACA01008050">
    <property type="protein sequence ID" value="CDW25411.1"/>
    <property type="molecule type" value="Transcribed_RNA"/>
</dbReference>
<sequence>MLAFCIFLIANC</sequence>
<reference evidence="1" key="1">
    <citation type="submission" date="2014-05" db="EMBL/GenBank/DDBJ databases">
        <authorList>
            <person name="Chronopoulou M."/>
        </authorList>
    </citation>
    <scope>NUCLEOTIDE SEQUENCE</scope>
    <source>
        <tissue evidence="1">Whole organism</tissue>
    </source>
</reference>
<proteinExistence type="predicted"/>
<protein>
    <submittedName>
        <fullName evidence="1">Uncharacterized protein</fullName>
    </submittedName>
</protein>